<dbReference type="NCBIfam" id="TIGR02937">
    <property type="entry name" value="sigma70-ECF"/>
    <property type="match status" value="1"/>
</dbReference>
<dbReference type="Pfam" id="PF04542">
    <property type="entry name" value="Sigma70_r2"/>
    <property type="match status" value="1"/>
</dbReference>
<sequence>MEKHFFLEDQRIIDAIQSGTGKDKSAALKELYRSYFPLIKNFILKNKGRIEDVEDIYQETLLVVYNQIKSGKFRGDSSLKTFIYVIARNIWFKELRKHSKQIREISEIEQEETIELPLADLEHQQNKIGLIEKLIELLSEDCKAILLDFYYNNLGMKDIMSKFNLGSEQAAKNKKYRCLQSLIKLVTQKGITLDYIH</sequence>
<evidence type="ECO:0000259" key="6">
    <source>
        <dbReference type="Pfam" id="PF04542"/>
    </source>
</evidence>
<evidence type="ECO:0000256" key="2">
    <source>
        <dbReference type="ARBA" id="ARBA00023015"/>
    </source>
</evidence>
<evidence type="ECO:0000313" key="8">
    <source>
        <dbReference type="Proteomes" id="UP001172082"/>
    </source>
</evidence>
<evidence type="ECO:0000256" key="4">
    <source>
        <dbReference type="ARBA" id="ARBA00023125"/>
    </source>
</evidence>
<evidence type="ECO:0000256" key="3">
    <source>
        <dbReference type="ARBA" id="ARBA00023082"/>
    </source>
</evidence>
<keyword evidence="4" id="KW-0238">DNA-binding</keyword>
<comment type="similarity">
    <text evidence="1">Belongs to the sigma-70 factor family. ECF subfamily.</text>
</comment>
<dbReference type="InterPro" id="IPR014284">
    <property type="entry name" value="RNA_pol_sigma-70_dom"/>
</dbReference>
<organism evidence="7 8">
    <name type="scientific">Splendidivirga corallicola</name>
    <dbReference type="NCBI Taxonomy" id="3051826"/>
    <lineage>
        <taxon>Bacteria</taxon>
        <taxon>Pseudomonadati</taxon>
        <taxon>Bacteroidota</taxon>
        <taxon>Cytophagia</taxon>
        <taxon>Cytophagales</taxon>
        <taxon>Splendidivirgaceae</taxon>
        <taxon>Splendidivirga</taxon>
    </lineage>
</organism>
<evidence type="ECO:0000256" key="5">
    <source>
        <dbReference type="ARBA" id="ARBA00023163"/>
    </source>
</evidence>
<feature type="domain" description="RNA polymerase sigma-70 region 2" evidence="6">
    <location>
        <begin position="31"/>
        <end position="100"/>
    </location>
</feature>
<dbReference type="InterPro" id="IPR013324">
    <property type="entry name" value="RNA_pol_sigma_r3/r4-like"/>
</dbReference>
<keyword evidence="5" id="KW-0804">Transcription</keyword>
<keyword evidence="2" id="KW-0805">Transcription regulation</keyword>
<dbReference type="Proteomes" id="UP001172082">
    <property type="component" value="Unassembled WGS sequence"/>
</dbReference>
<reference evidence="7" key="1">
    <citation type="submission" date="2023-06" db="EMBL/GenBank/DDBJ databases">
        <title>Genomic of Parafulvivirga corallium.</title>
        <authorList>
            <person name="Wang G."/>
        </authorList>
    </citation>
    <scope>NUCLEOTIDE SEQUENCE</scope>
    <source>
        <strain evidence="7">BMA10</strain>
    </source>
</reference>
<comment type="caution">
    <text evidence="7">The sequence shown here is derived from an EMBL/GenBank/DDBJ whole genome shotgun (WGS) entry which is preliminary data.</text>
</comment>
<accession>A0ABT8KM79</accession>
<dbReference type="InterPro" id="IPR007627">
    <property type="entry name" value="RNA_pol_sigma70_r2"/>
</dbReference>
<dbReference type="EMBL" id="JAUJEA010000003">
    <property type="protein sequence ID" value="MDN5201832.1"/>
    <property type="molecule type" value="Genomic_DNA"/>
</dbReference>
<dbReference type="InterPro" id="IPR039425">
    <property type="entry name" value="RNA_pol_sigma-70-like"/>
</dbReference>
<dbReference type="PANTHER" id="PTHR43133">
    <property type="entry name" value="RNA POLYMERASE ECF-TYPE SIGMA FACTO"/>
    <property type="match status" value="1"/>
</dbReference>
<keyword evidence="8" id="KW-1185">Reference proteome</keyword>
<dbReference type="SUPFAM" id="SSF88659">
    <property type="entry name" value="Sigma3 and sigma4 domains of RNA polymerase sigma factors"/>
    <property type="match status" value="1"/>
</dbReference>
<dbReference type="PANTHER" id="PTHR43133:SF8">
    <property type="entry name" value="RNA POLYMERASE SIGMA FACTOR HI_1459-RELATED"/>
    <property type="match status" value="1"/>
</dbReference>
<gene>
    <name evidence="7" type="ORF">QQ008_10675</name>
</gene>
<dbReference type="RefSeq" id="WP_346751858.1">
    <property type="nucleotide sequence ID" value="NZ_JAUJEA010000003.1"/>
</dbReference>
<dbReference type="Gene3D" id="1.10.1740.10">
    <property type="match status" value="1"/>
</dbReference>
<protein>
    <submittedName>
        <fullName evidence="7">Sigma-70 family RNA polymerase sigma factor</fullName>
    </submittedName>
</protein>
<evidence type="ECO:0000313" key="7">
    <source>
        <dbReference type="EMBL" id="MDN5201832.1"/>
    </source>
</evidence>
<evidence type="ECO:0000256" key="1">
    <source>
        <dbReference type="ARBA" id="ARBA00010641"/>
    </source>
</evidence>
<name>A0ABT8KM79_9BACT</name>
<dbReference type="SUPFAM" id="SSF88946">
    <property type="entry name" value="Sigma2 domain of RNA polymerase sigma factors"/>
    <property type="match status" value="1"/>
</dbReference>
<proteinExistence type="inferred from homology"/>
<keyword evidence="3" id="KW-0731">Sigma factor</keyword>
<dbReference type="InterPro" id="IPR013325">
    <property type="entry name" value="RNA_pol_sigma_r2"/>
</dbReference>